<evidence type="ECO:0000256" key="1">
    <source>
        <dbReference type="SAM" id="MobiDB-lite"/>
    </source>
</evidence>
<dbReference type="GO" id="GO:0005524">
    <property type="term" value="F:ATP binding"/>
    <property type="evidence" value="ECO:0007669"/>
    <property type="project" value="InterPro"/>
</dbReference>
<organism evidence="3 4">
    <name type="scientific">Rhizophagus irregularis (strain DAOM 181602 / DAOM 197198 / MUCL 43194)</name>
    <name type="common">Arbuscular mycorrhizal fungus</name>
    <name type="synonym">Glomus intraradices</name>
    <dbReference type="NCBI Taxonomy" id="747089"/>
    <lineage>
        <taxon>Eukaryota</taxon>
        <taxon>Fungi</taxon>
        <taxon>Fungi incertae sedis</taxon>
        <taxon>Mucoromycota</taxon>
        <taxon>Glomeromycotina</taxon>
        <taxon>Glomeromycetes</taxon>
        <taxon>Glomerales</taxon>
        <taxon>Glomeraceae</taxon>
        <taxon>Rhizophagus</taxon>
    </lineage>
</organism>
<feature type="region of interest" description="Disordered" evidence="1">
    <location>
        <begin position="37"/>
        <end position="69"/>
    </location>
</feature>
<feature type="compositionally biased region" description="Polar residues" evidence="1">
    <location>
        <begin position="47"/>
        <end position="57"/>
    </location>
</feature>
<sequence length="1035" mass="119238">MHTSTIFDQTDRSGTAPALRYDGASPDEYLSDTVSYNDNDSDCGSDDYNNYESNYGSDNEEASCASTSTTEAVKERKVNVTYTLRQENFNGSSLYNAYDRSEVENKLVIKIDQDADHAPKFSVAENISEVYGLPGIHECINGQKPLRAVIDIDASQKDMETTGVKAQEVFFRICLSFIRALYRILDCSWEDILNGLVITTSSDPSKVQPPPSLGLEVRPRMLSEEKNNNPLRIIVGQDVLQKCANLVLQKHSNYLRDWTIEEKDSENFVYFNWKGLLECPLCKRIHDKDQWWFGRVCASSGRFIVKCFRQNSDERGVVFECDPSIAEKIQQENKNSPQVSHKVRGPGFPKAFVKMPPWVKYNETLTATEIYEERYVRPLPNEGDIYVGSPWETGKTYVLEHLTISDDVNLLVLSTRHSYSNAVTTRLNLKSYCDIDGNINLPDHKRVVCKIESLHRITNNCKCNKKCKCLPIQYDLWLDEIVSIIAQAQSHLAGQSIEKLYKLIQDARRIIVMDNDLTDLNIEWIKALRKNIPLSIIHNTYQPQKGKTFRLAPNKETVLAELWEWAKQMSLLPFENRTSVSLICHLRKDVQGIVRALKTDFPELRIKEYHGKSDPVEKAHDFSNVEESWKEVDLVAYTSTLKIGVSCTNPKFRRAFCLFNSYIETNAGTNQMLFRMRYIKDYICHIEQRSSNVPITEKGLFQWLLNAKRECLPRELQNRGIFPDIDSIIRNKDVPTVRLWTAYMLERFRSQHLFGWRIVDFLRNASMVISVIELIPKPEDTTMSLSQTVKACSSTIKAEEIADVSNATIVDRETAELLENKPRKTLEEMHSLDRHHIVECYEIPPESLTEEFISKYGNFNHMKWFRAYRQLRDAGTDNETAVEAITRKDYREDRLTTVSRAERHSICLELLRNCTPVKDIDDRTRYKASDVKTRMESSESISYLQDLVHKMARVFDNTDASRSAKKSGLKTIRAKLGKEIYWENGEDTRYGYSKLPPDELLMENIFERKQTKDTPSSNVNTILIAKDIQNLFDIA</sequence>
<accession>A0A2P4QPW1</accession>
<name>A0A2P4QPW1_RHIID</name>
<reference evidence="3 4" key="1">
    <citation type="journal article" date="2013" name="Proc. Natl. Acad. Sci. U.S.A.">
        <title>Genome of an arbuscular mycorrhizal fungus provides insight into the oldest plant symbiosis.</title>
        <authorList>
            <person name="Tisserant E."/>
            <person name="Malbreil M."/>
            <person name="Kuo A."/>
            <person name="Kohler A."/>
            <person name="Symeonidi A."/>
            <person name="Balestrini R."/>
            <person name="Charron P."/>
            <person name="Duensing N."/>
            <person name="Frei Dit Frey N."/>
            <person name="Gianinazzi-Pearson V."/>
            <person name="Gilbert L.B."/>
            <person name="Handa Y."/>
            <person name="Herr J.R."/>
            <person name="Hijri M."/>
            <person name="Koul R."/>
            <person name="Kawaguchi M."/>
            <person name="Krajinski F."/>
            <person name="Lammers P.J."/>
            <person name="Masclaux F.G."/>
            <person name="Murat C."/>
            <person name="Morin E."/>
            <person name="Ndikumana S."/>
            <person name="Pagni M."/>
            <person name="Petitpierre D."/>
            <person name="Requena N."/>
            <person name="Rosikiewicz P."/>
            <person name="Riley R."/>
            <person name="Saito K."/>
            <person name="San Clemente H."/>
            <person name="Shapiro H."/>
            <person name="van Tuinen D."/>
            <person name="Becard G."/>
            <person name="Bonfante P."/>
            <person name="Paszkowski U."/>
            <person name="Shachar-Hill Y.Y."/>
            <person name="Tuskan G.A."/>
            <person name="Young P.W."/>
            <person name="Sanders I.R."/>
            <person name="Henrissat B."/>
            <person name="Rensing S.A."/>
            <person name="Grigoriev I.V."/>
            <person name="Corradi N."/>
            <person name="Roux C."/>
            <person name="Martin F."/>
        </authorList>
    </citation>
    <scope>NUCLEOTIDE SEQUENCE [LARGE SCALE GENOMIC DNA]</scope>
    <source>
        <strain evidence="3 4">DAOM 197198</strain>
    </source>
</reference>
<evidence type="ECO:0000313" key="4">
    <source>
        <dbReference type="Proteomes" id="UP000018888"/>
    </source>
</evidence>
<feature type="region of interest" description="Disordered" evidence="1">
    <location>
        <begin position="1"/>
        <end position="24"/>
    </location>
</feature>
<protein>
    <recommendedName>
        <fullName evidence="2">Replication origin-binding protein domain-containing protein</fullName>
    </recommendedName>
</protein>
<evidence type="ECO:0000259" key="2">
    <source>
        <dbReference type="Pfam" id="PF02399"/>
    </source>
</evidence>
<dbReference type="GO" id="GO:0003688">
    <property type="term" value="F:DNA replication origin binding"/>
    <property type="evidence" value="ECO:0007669"/>
    <property type="project" value="InterPro"/>
</dbReference>
<dbReference type="GO" id="GO:0006260">
    <property type="term" value="P:DNA replication"/>
    <property type="evidence" value="ECO:0007669"/>
    <property type="project" value="InterPro"/>
</dbReference>
<proteinExistence type="predicted"/>
<dbReference type="AlphaFoldDB" id="A0A2P4QPW1"/>
<keyword evidence="4" id="KW-1185">Reference proteome</keyword>
<dbReference type="EMBL" id="AUPC02000023">
    <property type="protein sequence ID" value="POG79681.1"/>
    <property type="molecule type" value="Genomic_DNA"/>
</dbReference>
<dbReference type="InterPro" id="IPR003450">
    <property type="entry name" value="Replication_origin-bd"/>
</dbReference>
<feature type="domain" description="Replication origin-binding protein" evidence="2">
    <location>
        <begin position="394"/>
        <end position="542"/>
    </location>
</feature>
<gene>
    <name evidence="3" type="ORF">GLOIN_2v1472194</name>
</gene>
<dbReference type="Proteomes" id="UP000018888">
    <property type="component" value="Unassembled WGS sequence"/>
</dbReference>
<dbReference type="Pfam" id="PF02399">
    <property type="entry name" value="Herpes_ori_bp"/>
    <property type="match status" value="1"/>
</dbReference>
<reference evidence="3 4" key="2">
    <citation type="journal article" date="2018" name="New Phytol.">
        <title>High intraspecific genome diversity in the model arbuscular mycorrhizal symbiont Rhizophagus irregularis.</title>
        <authorList>
            <person name="Chen E.C.H."/>
            <person name="Morin E."/>
            <person name="Beaudet D."/>
            <person name="Noel J."/>
            <person name="Yildirir G."/>
            <person name="Ndikumana S."/>
            <person name="Charron P."/>
            <person name="St-Onge C."/>
            <person name="Giorgi J."/>
            <person name="Kruger M."/>
            <person name="Marton T."/>
            <person name="Ropars J."/>
            <person name="Grigoriev I.V."/>
            <person name="Hainaut M."/>
            <person name="Henrissat B."/>
            <person name="Roux C."/>
            <person name="Martin F."/>
            <person name="Corradi N."/>
        </authorList>
    </citation>
    <scope>NUCLEOTIDE SEQUENCE [LARGE SCALE GENOMIC DNA]</scope>
    <source>
        <strain evidence="3 4">DAOM 197198</strain>
    </source>
</reference>
<evidence type="ECO:0000313" key="3">
    <source>
        <dbReference type="EMBL" id="POG79681.1"/>
    </source>
</evidence>
<comment type="caution">
    <text evidence="3">The sequence shown here is derived from an EMBL/GenBank/DDBJ whole genome shotgun (WGS) entry which is preliminary data.</text>
</comment>